<dbReference type="Gene3D" id="1.10.10.690">
    <property type="entry name" value="YidB-like"/>
    <property type="match status" value="1"/>
</dbReference>
<evidence type="ECO:0000313" key="2">
    <source>
        <dbReference type="Proteomes" id="UP000718593"/>
    </source>
</evidence>
<dbReference type="SUPFAM" id="SSF140804">
    <property type="entry name" value="YidB-like"/>
    <property type="match status" value="1"/>
</dbReference>
<sequence length="136" mass="13526">MGLLDSVVGSLTAGNTPGGTGLLEAVMQLIQNQPGGLAGLVQSFQQGGLAEIVNSWVSTGQNLPVSGQQLASVLGSGPLQGMAAQLGLSPDQVAGSLADLLPQVVDQLTPNGQLPQGGDLLLAQGMDLLKKGGLFG</sequence>
<reference evidence="1" key="1">
    <citation type="submission" date="2020-04" db="EMBL/GenBank/DDBJ databases">
        <title>Deep metagenomics examines the oral microbiome during advanced dental caries in children, revealing novel taxa and co-occurrences with host molecules.</title>
        <authorList>
            <person name="Baker J.L."/>
            <person name="Morton J.T."/>
            <person name="Dinis M."/>
            <person name="Alvarez R."/>
            <person name="Tran N.C."/>
            <person name="Knight R."/>
            <person name="Edlund A."/>
        </authorList>
    </citation>
    <scope>NUCLEOTIDE SEQUENCE</scope>
    <source>
        <strain evidence="1">JCVI_32_bin.24</strain>
    </source>
</reference>
<evidence type="ECO:0000313" key="1">
    <source>
        <dbReference type="EMBL" id="MBF1163991.1"/>
    </source>
</evidence>
<comment type="caution">
    <text evidence="1">The sequence shown here is derived from an EMBL/GenBank/DDBJ whole genome shotgun (WGS) entry which is preliminary data.</text>
</comment>
<accession>A0A930BRI6</accession>
<proteinExistence type="predicted"/>
<gene>
    <name evidence="1" type="ORF">HXL68_03015</name>
</gene>
<dbReference type="InterPro" id="IPR027405">
    <property type="entry name" value="YidB-like"/>
</dbReference>
<dbReference type="InterPro" id="IPR045372">
    <property type="entry name" value="YidB"/>
</dbReference>
<dbReference type="Pfam" id="PF20159">
    <property type="entry name" value="YidB"/>
    <property type="match status" value="1"/>
</dbReference>
<protein>
    <submittedName>
        <fullName evidence="1">DUF937 domain-containing protein</fullName>
    </submittedName>
</protein>
<name>A0A930BRI6_9RHOO</name>
<dbReference type="EMBL" id="JABZMI010000029">
    <property type="protein sequence ID" value="MBF1163991.1"/>
    <property type="molecule type" value="Genomic_DNA"/>
</dbReference>
<organism evidence="1 2">
    <name type="scientific">Dechloromonas agitata</name>
    <dbReference type="NCBI Taxonomy" id="73030"/>
    <lineage>
        <taxon>Bacteria</taxon>
        <taxon>Pseudomonadati</taxon>
        <taxon>Pseudomonadota</taxon>
        <taxon>Betaproteobacteria</taxon>
        <taxon>Rhodocyclales</taxon>
        <taxon>Azonexaceae</taxon>
        <taxon>Dechloromonas</taxon>
    </lineage>
</organism>
<dbReference type="Proteomes" id="UP000718593">
    <property type="component" value="Unassembled WGS sequence"/>
</dbReference>
<dbReference type="AlphaFoldDB" id="A0A930BRI6"/>